<dbReference type="InterPro" id="IPR019109">
    <property type="entry name" value="MamF_MmsF"/>
</dbReference>
<dbReference type="RefSeq" id="WP_132687930.1">
    <property type="nucleotide sequence ID" value="NZ_SKBU01000006.1"/>
</dbReference>
<feature type="transmembrane region" description="Helical" evidence="6">
    <location>
        <begin position="81"/>
        <end position="109"/>
    </location>
</feature>
<comment type="subcellular location">
    <subcellularLocation>
        <location evidence="1">Membrane</location>
        <topology evidence="1">Multi-pass membrane protein</topology>
    </subcellularLocation>
</comment>
<gene>
    <name evidence="7" type="ORF">E0L93_02270</name>
</gene>
<keyword evidence="2 6" id="KW-0812">Transmembrane</keyword>
<feature type="transmembrane region" description="Helical" evidence="6">
    <location>
        <begin position="33"/>
        <end position="60"/>
    </location>
</feature>
<sequence length="144" mass="16547">MTQDPYNYGTQREAPRTAAPDALSPQDERTWSMLAHLSIFVNLLTGVFGPVVALLIWLVYKDRSQKVSFHALQSLWYQIAWLVILTVGWMVSVILMLVLIGFLLALIMIPISLVPFVHAAYGAYRVYQGEEFRYPWIADMVERR</sequence>
<evidence type="ECO:0000313" key="8">
    <source>
        <dbReference type="Proteomes" id="UP000295244"/>
    </source>
</evidence>
<proteinExistence type="predicted"/>
<evidence type="ECO:0000256" key="2">
    <source>
        <dbReference type="ARBA" id="ARBA00022692"/>
    </source>
</evidence>
<name>A0A4R1BRH9_9ACTN</name>
<reference evidence="7 8" key="1">
    <citation type="submission" date="2019-03" db="EMBL/GenBank/DDBJ databases">
        <title>Whole genome sequence of a novel Rubrobacter taiwanensis strain, isolated from Yellowstone National Park.</title>
        <authorList>
            <person name="Freed S."/>
            <person name="Ramaley R.F."/>
            <person name="Kyndt J.A."/>
        </authorList>
    </citation>
    <scope>NUCLEOTIDE SEQUENCE [LARGE SCALE GENOMIC DNA]</scope>
    <source>
        <strain evidence="7 8">Yellowstone</strain>
    </source>
</reference>
<organism evidence="7 8">
    <name type="scientific">Rubrobacter taiwanensis</name>
    <dbReference type="NCBI Taxonomy" id="185139"/>
    <lineage>
        <taxon>Bacteria</taxon>
        <taxon>Bacillati</taxon>
        <taxon>Actinomycetota</taxon>
        <taxon>Rubrobacteria</taxon>
        <taxon>Rubrobacterales</taxon>
        <taxon>Rubrobacteraceae</taxon>
        <taxon>Rubrobacter</taxon>
    </lineage>
</organism>
<evidence type="ECO:0000256" key="4">
    <source>
        <dbReference type="ARBA" id="ARBA00023136"/>
    </source>
</evidence>
<dbReference type="EMBL" id="SKBU01000006">
    <property type="protein sequence ID" value="TCJ19805.1"/>
    <property type="molecule type" value="Genomic_DNA"/>
</dbReference>
<feature type="compositionally biased region" description="Polar residues" evidence="5">
    <location>
        <begin position="1"/>
        <end position="10"/>
    </location>
</feature>
<accession>A0A4R1BRH9</accession>
<evidence type="ECO:0000256" key="6">
    <source>
        <dbReference type="SAM" id="Phobius"/>
    </source>
</evidence>
<keyword evidence="4 6" id="KW-0472">Membrane</keyword>
<dbReference type="AlphaFoldDB" id="A0A4R1BRH9"/>
<protein>
    <submittedName>
        <fullName evidence="7">DUF4870 domain-containing protein</fullName>
    </submittedName>
</protein>
<evidence type="ECO:0000256" key="3">
    <source>
        <dbReference type="ARBA" id="ARBA00022989"/>
    </source>
</evidence>
<feature type="region of interest" description="Disordered" evidence="5">
    <location>
        <begin position="1"/>
        <end position="23"/>
    </location>
</feature>
<dbReference type="Pfam" id="PF09685">
    <property type="entry name" value="MamF_MmsF"/>
    <property type="match status" value="1"/>
</dbReference>
<evidence type="ECO:0000313" key="7">
    <source>
        <dbReference type="EMBL" id="TCJ19805.1"/>
    </source>
</evidence>
<comment type="caution">
    <text evidence="7">The sequence shown here is derived from an EMBL/GenBank/DDBJ whole genome shotgun (WGS) entry which is preliminary data.</text>
</comment>
<keyword evidence="8" id="KW-1185">Reference proteome</keyword>
<keyword evidence="3 6" id="KW-1133">Transmembrane helix</keyword>
<evidence type="ECO:0000256" key="5">
    <source>
        <dbReference type="SAM" id="MobiDB-lite"/>
    </source>
</evidence>
<dbReference type="Proteomes" id="UP000295244">
    <property type="component" value="Unassembled WGS sequence"/>
</dbReference>
<evidence type="ECO:0000256" key="1">
    <source>
        <dbReference type="ARBA" id="ARBA00004141"/>
    </source>
</evidence>
<dbReference type="OrthoDB" id="9808930at2"/>